<keyword evidence="3" id="KW-1185">Reference proteome</keyword>
<proteinExistence type="predicted"/>
<organism evidence="2 3">
    <name type="scientific">Sphaerobolus stellatus (strain SS14)</name>
    <dbReference type="NCBI Taxonomy" id="990650"/>
    <lineage>
        <taxon>Eukaryota</taxon>
        <taxon>Fungi</taxon>
        <taxon>Dikarya</taxon>
        <taxon>Basidiomycota</taxon>
        <taxon>Agaricomycotina</taxon>
        <taxon>Agaricomycetes</taxon>
        <taxon>Phallomycetidae</taxon>
        <taxon>Geastrales</taxon>
        <taxon>Sphaerobolaceae</taxon>
        <taxon>Sphaerobolus</taxon>
    </lineage>
</organism>
<sequence>MDPSTEWVIESAPGFVAIKHKMGCTIRDASASHCMATKWSYEIQLAEKDVSHAVAEAWPELVRYQDNYYHLLKDYNILKESAKSAEAQAKESWAVKNGYCLSNIPASDGEDDEEDPTGLPTIPEEIPQYIPTIPPNHRAHTMSKPIRNDSKVVQEAGIPAIGGYYPPAKQKKIIADPPASITGVPPKPLGKSRAEQWDQPAFRGASEWILEQNIHDAEIHRLYTEAKALQPHERSPDHTAVMFHTDEYARSLPGLPRNLVAHHDDPNWVTEVIQNFNLNPSGVPQNLRWKVYMLMLTMPMYDTGST</sequence>
<dbReference type="EMBL" id="KN837154">
    <property type="protein sequence ID" value="KIJ39162.1"/>
    <property type="molecule type" value="Genomic_DNA"/>
</dbReference>
<evidence type="ECO:0000313" key="3">
    <source>
        <dbReference type="Proteomes" id="UP000054279"/>
    </source>
</evidence>
<evidence type="ECO:0000313" key="2">
    <source>
        <dbReference type="EMBL" id="KIJ39162.1"/>
    </source>
</evidence>
<name>A0A0C9VC72_SPHS4</name>
<dbReference type="Proteomes" id="UP000054279">
    <property type="component" value="Unassembled WGS sequence"/>
</dbReference>
<gene>
    <name evidence="2" type="ORF">M422DRAFT_258049</name>
</gene>
<evidence type="ECO:0000256" key="1">
    <source>
        <dbReference type="SAM" id="MobiDB-lite"/>
    </source>
</evidence>
<feature type="region of interest" description="Disordered" evidence="1">
    <location>
        <begin position="105"/>
        <end position="130"/>
    </location>
</feature>
<dbReference type="HOGENOM" id="CLU_039867_0_0_1"/>
<reference evidence="2 3" key="1">
    <citation type="submission" date="2014-06" db="EMBL/GenBank/DDBJ databases">
        <title>Evolutionary Origins and Diversification of the Mycorrhizal Mutualists.</title>
        <authorList>
            <consortium name="DOE Joint Genome Institute"/>
            <consortium name="Mycorrhizal Genomics Consortium"/>
            <person name="Kohler A."/>
            <person name="Kuo A."/>
            <person name="Nagy L.G."/>
            <person name="Floudas D."/>
            <person name="Copeland A."/>
            <person name="Barry K.W."/>
            <person name="Cichocki N."/>
            <person name="Veneault-Fourrey C."/>
            <person name="LaButti K."/>
            <person name="Lindquist E.A."/>
            <person name="Lipzen A."/>
            <person name="Lundell T."/>
            <person name="Morin E."/>
            <person name="Murat C."/>
            <person name="Riley R."/>
            <person name="Ohm R."/>
            <person name="Sun H."/>
            <person name="Tunlid A."/>
            <person name="Henrissat B."/>
            <person name="Grigoriev I.V."/>
            <person name="Hibbett D.S."/>
            <person name="Martin F."/>
        </authorList>
    </citation>
    <scope>NUCLEOTIDE SEQUENCE [LARGE SCALE GENOMIC DNA]</scope>
    <source>
        <strain evidence="2 3">SS14</strain>
    </source>
</reference>
<accession>A0A0C9VC72</accession>
<dbReference type="AlphaFoldDB" id="A0A0C9VC72"/>
<protein>
    <submittedName>
        <fullName evidence="2">Uncharacterized protein</fullName>
    </submittedName>
</protein>